<dbReference type="Proteomes" id="UP000677228">
    <property type="component" value="Unassembled WGS sequence"/>
</dbReference>
<evidence type="ECO:0000313" key="1">
    <source>
        <dbReference type="EMBL" id="CAF1146605.1"/>
    </source>
</evidence>
<reference evidence="1" key="1">
    <citation type="submission" date="2021-02" db="EMBL/GenBank/DDBJ databases">
        <authorList>
            <person name="Nowell W R."/>
        </authorList>
    </citation>
    <scope>NUCLEOTIDE SEQUENCE</scope>
</reference>
<name>A0A8S2E7G9_9BILA</name>
<dbReference type="Proteomes" id="UP000682733">
    <property type="component" value="Unassembled WGS sequence"/>
</dbReference>
<evidence type="ECO:0000313" key="3">
    <source>
        <dbReference type="Proteomes" id="UP000677228"/>
    </source>
</evidence>
<dbReference type="AlphaFoldDB" id="A0A8S2E7G9"/>
<gene>
    <name evidence="1" type="ORF">OVA965_LOCUS21391</name>
    <name evidence="2" type="ORF">TMI583_LOCUS22035</name>
</gene>
<sequence length="121" mass="14278">MKTKIFNKLPTVPTTLLPVKYVRLNLEGSLNPQKQFQLQKRETQLHHTEELDGATAYIKQKIRQYDGTEIKSRMEHVLQQWLLESRQLYGQFPVYPTEEDNGSTTLFRQMTVQEVQEIVDK</sequence>
<feature type="non-terminal residue" evidence="1">
    <location>
        <position position="121"/>
    </location>
</feature>
<dbReference type="EMBL" id="CAJOBA010029074">
    <property type="protein sequence ID" value="CAF3948724.1"/>
    <property type="molecule type" value="Genomic_DNA"/>
</dbReference>
<organism evidence="1 3">
    <name type="scientific">Didymodactylos carnosus</name>
    <dbReference type="NCBI Taxonomy" id="1234261"/>
    <lineage>
        <taxon>Eukaryota</taxon>
        <taxon>Metazoa</taxon>
        <taxon>Spiralia</taxon>
        <taxon>Gnathifera</taxon>
        <taxon>Rotifera</taxon>
        <taxon>Eurotatoria</taxon>
        <taxon>Bdelloidea</taxon>
        <taxon>Philodinida</taxon>
        <taxon>Philodinidae</taxon>
        <taxon>Didymodactylos</taxon>
    </lineage>
</organism>
<accession>A0A8S2E7G9</accession>
<proteinExistence type="predicted"/>
<dbReference type="EMBL" id="CAJNOK010011707">
    <property type="protein sequence ID" value="CAF1146605.1"/>
    <property type="molecule type" value="Genomic_DNA"/>
</dbReference>
<comment type="caution">
    <text evidence="1">The sequence shown here is derived from an EMBL/GenBank/DDBJ whole genome shotgun (WGS) entry which is preliminary data.</text>
</comment>
<evidence type="ECO:0000313" key="2">
    <source>
        <dbReference type="EMBL" id="CAF3948724.1"/>
    </source>
</evidence>
<protein>
    <submittedName>
        <fullName evidence="1">Uncharacterized protein</fullName>
    </submittedName>
</protein>